<evidence type="ECO:0000259" key="9">
    <source>
        <dbReference type="Pfam" id="PF00892"/>
    </source>
</evidence>
<feature type="transmembrane region" description="Helical" evidence="8">
    <location>
        <begin position="39"/>
        <end position="60"/>
    </location>
</feature>
<reference evidence="10 11" key="1">
    <citation type="submission" date="2021-05" db="EMBL/GenBank/DDBJ databases">
        <title>Fusibacter ferrireducens sp. nov., an anaerobic, sulfur- and Fe-reducing bacterium isolated from the mangrove sediment.</title>
        <authorList>
            <person name="Qiu D."/>
        </authorList>
    </citation>
    <scope>NUCLEOTIDE SEQUENCE [LARGE SCALE GENOMIC DNA]</scope>
    <source>
        <strain evidence="10 11">DSM 12116</strain>
    </source>
</reference>
<feature type="transmembrane region" description="Helical" evidence="8">
    <location>
        <begin position="237"/>
        <end position="261"/>
    </location>
</feature>
<feature type="transmembrane region" description="Helical" evidence="8">
    <location>
        <begin position="104"/>
        <end position="121"/>
    </location>
</feature>
<evidence type="ECO:0000256" key="6">
    <source>
        <dbReference type="ARBA" id="ARBA00022989"/>
    </source>
</evidence>
<evidence type="ECO:0000256" key="8">
    <source>
        <dbReference type="SAM" id="Phobius"/>
    </source>
</evidence>
<dbReference type="PANTHER" id="PTHR22911">
    <property type="entry name" value="ACYL-MALONYL CONDENSING ENZYME-RELATED"/>
    <property type="match status" value="1"/>
</dbReference>
<evidence type="ECO:0000313" key="10">
    <source>
        <dbReference type="EMBL" id="MBS7525974.1"/>
    </source>
</evidence>
<keyword evidence="3" id="KW-0813">Transport</keyword>
<comment type="caution">
    <text evidence="10">The sequence shown here is derived from an EMBL/GenBank/DDBJ whole genome shotgun (WGS) entry which is preliminary data.</text>
</comment>
<evidence type="ECO:0000256" key="3">
    <source>
        <dbReference type="ARBA" id="ARBA00022448"/>
    </source>
</evidence>
<evidence type="ECO:0000256" key="7">
    <source>
        <dbReference type="ARBA" id="ARBA00023136"/>
    </source>
</evidence>
<evidence type="ECO:0000256" key="2">
    <source>
        <dbReference type="ARBA" id="ARBA00007362"/>
    </source>
</evidence>
<evidence type="ECO:0000313" key="11">
    <source>
        <dbReference type="Proteomes" id="UP000746471"/>
    </source>
</evidence>
<feature type="domain" description="EamA" evidence="9">
    <location>
        <begin position="9"/>
        <end position="141"/>
    </location>
</feature>
<keyword evidence="4" id="KW-1003">Cell membrane</keyword>
<feature type="transmembrane region" description="Helical" evidence="8">
    <location>
        <begin position="72"/>
        <end position="92"/>
    </location>
</feature>
<dbReference type="InterPro" id="IPR037185">
    <property type="entry name" value="EmrE-like"/>
</dbReference>
<dbReference type="RefSeq" id="WP_213235760.1">
    <property type="nucleotide sequence ID" value="NZ_JAHBCL010000006.1"/>
</dbReference>
<dbReference type="InterPro" id="IPR004626">
    <property type="entry name" value="RarD"/>
</dbReference>
<keyword evidence="6 8" id="KW-1133">Transmembrane helix</keyword>
<dbReference type="Pfam" id="PF00892">
    <property type="entry name" value="EamA"/>
    <property type="match status" value="2"/>
</dbReference>
<evidence type="ECO:0000256" key="5">
    <source>
        <dbReference type="ARBA" id="ARBA00022692"/>
    </source>
</evidence>
<keyword evidence="5 8" id="KW-0812">Transmembrane</keyword>
<organism evidence="10 11">
    <name type="scientific">Fusibacter paucivorans</name>
    <dbReference type="NCBI Taxonomy" id="76009"/>
    <lineage>
        <taxon>Bacteria</taxon>
        <taxon>Bacillati</taxon>
        <taxon>Bacillota</taxon>
        <taxon>Clostridia</taxon>
        <taxon>Eubacteriales</taxon>
        <taxon>Eubacteriales Family XII. Incertae Sedis</taxon>
        <taxon>Fusibacter</taxon>
    </lineage>
</organism>
<feature type="transmembrane region" description="Helical" evidence="8">
    <location>
        <begin position="7"/>
        <end position="27"/>
    </location>
</feature>
<sequence>MDQKRYVEGLAMGSAAFVIWGLLPLYWKWVSAISPYEIFAQRVMWSFVLVIILLSFKGQLKAFFQLARQPKHLLMTIGPAFFISANWMGFIWGVNNGYVLETSLGYYINPLVLTFFGRVFFKENLTKMQKIGIGFAAVGVVYKTLTYGRIPYVALLLAFSFAIYGLLKKKSQFSSVEGFGIETLIIGVPSLIYLIKVETSGAGIVGNLPPFYWGMIAISGILTAVPILLYAEGTKRLPLSIVGFLQYIAPTISLFLGIFVFHEPFDLNALLAFIFIWIGLVIFTREQYLMLKMKKRPMVVEES</sequence>
<dbReference type="InterPro" id="IPR000620">
    <property type="entry name" value="EamA_dom"/>
</dbReference>
<comment type="subcellular location">
    <subcellularLocation>
        <location evidence="1">Cell membrane</location>
        <topology evidence="1">Multi-pass membrane protein</topology>
    </subcellularLocation>
</comment>
<feature type="transmembrane region" description="Helical" evidence="8">
    <location>
        <begin position="267"/>
        <end position="284"/>
    </location>
</feature>
<dbReference type="NCBIfam" id="TIGR00688">
    <property type="entry name" value="rarD"/>
    <property type="match status" value="1"/>
</dbReference>
<evidence type="ECO:0000256" key="1">
    <source>
        <dbReference type="ARBA" id="ARBA00004651"/>
    </source>
</evidence>
<feature type="transmembrane region" description="Helical" evidence="8">
    <location>
        <begin position="150"/>
        <end position="167"/>
    </location>
</feature>
<dbReference type="Proteomes" id="UP000746471">
    <property type="component" value="Unassembled WGS sequence"/>
</dbReference>
<feature type="transmembrane region" description="Helical" evidence="8">
    <location>
        <begin position="211"/>
        <end position="230"/>
    </location>
</feature>
<evidence type="ECO:0000256" key="4">
    <source>
        <dbReference type="ARBA" id="ARBA00022475"/>
    </source>
</evidence>
<dbReference type="SUPFAM" id="SSF103481">
    <property type="entry name" value="Multidrug resistance efflux transporter EmrE"/>
    <property type="match status" value="2"/>
</dbReference>
<dbReference type="PANTHER" id="PTHR22911:SF137">
    <property type="entry name" value="SOLUTE CARRIER FAMILY 35 MEMBER G2-RELATED"/>
    <property type="match status" value="1"/>
</dbReference>
<feature type="transmembrane region" description="Helical" evidence="8">
    <location>
        <begin position="179"/>
        <end position="195"/>
    </location>
</feature>
<comment type="similarity">
    <text evidence="2">Belongs to the EamA transporter family.</text>
</comment>
<protein>
    <submittedName>
        <fullName evidence="10">EamA family transporter RarD</fullName>
    </submittedName>
</protein>
<gene>
    <name evidence="10" type="primary">rarD</name>
    <name evidence="10" type="ORF">KHM83_04685</name>
</gene>
<name>A0ABS5PLE5_9FIRM</name>
<accession>A0ABS5PLE5</accession>
<keyword evidence="11" id="KW-1185">Reference proteome</keyword>
<dbReference type="EMBL" id="JAHBCL010000006">
    <property type="protein sequence ID" value="MBS7525974.1"/>
    <property type="molecule type" value="Genomic_DNA"/>
</dbReference>
<feature type="domain" description="EamA" evidence="9">
    <location>
        <begin position="153"/>
        <end position="284"/>
    </location>
</feature>
<proteinExistence type="inferred from homology"/>
<keyword evidence="7 8" id="KW-0472">Membrane</keyword>